<dbReference type="InterPro" id="IPR036514">
    <property type="entry name" value="SGNH_hydro_sf"/>
</dbReference>
<keyword evidence="5" id="KW-0378">Hydrolase</keyword>
<keyword evidence="7" id="KW-0443">Lipid metabolism</keyword>
<keyword evidence="3" id="KW-0964">Secreted</keyword>
<dbReference type="Gene3D" id="3.40.50.1110">
    <property type="entry name" value="SGNH hydrolase"/>
    <property type="match status" value="1"/>
</dbReference>
<evidence type="ECO:0000256" key="3">
    <source>
        <dbReference type="ARBA" id="ARBA00022525"/>
    </source>
</evidence>
<evidence type="ECO:0000256" key="5">
    <source>
        <dbReference type="ARBA" id="ARBA00022801"/>
    </source>
</evidence>
<dbReference type="InterPro" id="IPR051238">
    <property type="entry name" value="GDSL_esterase/lipase"/>
</dbReference>
<dbReference type="EMBL" id="JBCGBO010000002">
    <property type="protein sequence ID" value="KAK9223996.1"/>
    <property type="molecule type" value="Genomic_DNA"/>
</dbReference>
<comment type="caution">
    <text evidence="8">The sequence shown here is derived from an EMBL/GenBank/DDBJ whole genome shotgun (WGS) entry which is preliminary data.</text>
</comment>
<dbReference type="Pfam" id="PF00657">
    <property type="entry name" value="Lipase_GDSL"/>
    <property type="match status" value="1"/>
</dbReference>
<evidence type="ECO:0000256" key="7">
    <source>
        <dbReference type="ARBA" id="ARBA00023098"/>
    </source>
</evidence>
<sequence>MGARKVALVGLGPLGCTPNAIATYPRNGAKCVEKMNNAAKLFDEGLKSLVDKFNKDHSNAQFIFINASGIISGDAAAQGTHTQP</sequence>
<dbReference type="GO" id="GO:0016042">
    <property type="term" value="P:lipid catabolic process"/>
    <property type="evidence" value="ECO:0007669"/>
    <property type="project" value="UniProtKB-KW"/>
</dbReference>
<evidence type="ECO:0000256" key="6">
    <source>
        <dbReference type="ARBA" id="ARBA00022963"/>
    </source>
</evidence>
<gene>
    <name evidence="8" type="ORF">WN944_012445</name>
</gene>
<keyword evidence="6" id="KW-0442">Lipid degradation</keyword>
<protein>
    <submittedName>
        <fullName evidence="8">Uncharacterized protein</fullName>
    </submittedName>
</protein>
<reference evidence="8 9" key="1">
    <citation type="submission" date="2024-05" db="EMBL/GenBank/DDBJ databases">
        <title>Haplotype-resolved chromosome-level genome assembly of Huyou (Citrus changshanensis).</title>
        <authorList>
            <person name="Miao C."/>
            <person name="Chen W."/>
            <person name="Wu Y."/>
            <person name="Wang L."/>
            <person name="Zhao S."/>
            <person name="Grierson D."/>
            <person name="Xu C."/>
            <person name="Chen K."/>
        </authorList>
    </citation>
    <scope>NUCLEOTIDE SEQUENCE [LARGE SCALE GENOMIC DNA]</scope>
    <source>
        <strain evidence="8">01-14</strain>
        <tissue evidence="8">Leaf</tissue>
    </source>
</reference>
<keyword evidence="4" id="KW-0732">Signal</keyword>
<keyword evidence="9" id="KW-1185">Reference proteome</keyword>
<evidence type="ECO:0000256" key="2">
    <source>
        <dbReference type="ARBA" id="ARBA00008668"/>
    </source>
</evidence>
<comment type="subcellular location">
    <subcellularLocation>
        <location evidence="1">Secreted</location>
    </subcellularLocation>
</comment>
<dbReference type="PANTHER" id="PTHR45650:SF75">
    <property type="entry name" value="GDSL-LIKE LIPASE_ACYLHYDROLASE"/>
    <property type="match status" value="1"/>
</dbReference>
<dbReference type="InterPro" id="IPR001087">
    <property type="entry name" value="GDSL"/>
</dbReference>
<evidence type="ECO:0000256" key="4">
    <source>
        <dbReference type="ARBA" id="ARBA00022729"/>
    </source>
</evidence>
<dbReference type="PANTHER" id="PTHR45650">
    <property type="entry name" value="GDSL-LIKE LIPASE/ACYLHYDROLASE-RELATED"/>
    <property type="match status" value="1"/>
</dbReference>
<dbReference type="GO" id="GO:0005576">
    <property type="term" value="C:extracellular region"/>
    <property type="evidence" value="ECO:0007669"/>
    <property type="project" value="UniProtKB-SubCell"/>
</dbReference>
<dbReference type="GO" id="GO:0016788">
    <property type="term" value="F:hydrolase activity, acting on ester bonds"/>
    <property type="evidence" value="ECO:0007669"/>
    <property type="project" value="InterPro"/>
</dbReference>
<comment type="similarity">
    <text evidence="2">Belongs to the 'GDSL' lipolytic enzyme family.</text>
</comment>
<dbReference type="AlphaFoldDB" id="A0AAP0MV89"/>
<organism evidence="8 9">
    <name type="scientific">Citrus x changshan-huyou</name>
    <dbReference type="NCBI Taxonomy" id="2935761"/>
    <lineage>
        <taxon>Eukaryota</taxon>
        <taxon>Viridiplantae</taxon>
        <taxon>Streptophyta</taxon>
        <taxon>Embryophyta</taxon>
        <taxon>Tracheophyta</taxon>
        <taxon>Spermatophyta</taxon>
        <taxon>Magnoliopsida</taxon>
        <taxon>eudicotyledons</taxon>
        <taxon>Gunneridae</taxon>
        <taxon>Pentapetalae</taxon>
        <taxon>rosids</taxon>
        <taxon>malvids</taxon>
        <taxon>Sapindales</taxon>
        <taxon>Rutaceae</taxon>
        <taxon>Aurantioideae</taxon>
        <taxon>Citrus</taxon>
    </lineage>
</organism>
<accession>A0AAP0MV89</accession>
<dbReference type="Proteomes" id="UP001428341">
    <property type="component" value="Unassembled WGS sequence"/>
</dbReference>
<name>A0AAP0MV89_9ROSI</name>
<proteinExistence type="inferred from homology"/>
<evidence type="ECO:0000313" key="8">
    <source>
        <dbReference type="EMBL" id="KAK9223996.1"/>
    </source>
</evidence>
<evidence type="ECO:0000256" key="1">
    <source>
        <dbReference type="ARBA" id="ARBA00004613"/>
    </source>
</evidence>
<evidence type="ECO:0000313" key="9">
    <source>
        <dbReference type="Proteomes" id="UP001428341"/>
    </source>
</evidence>